<reference evidence="1 2" key="1">
    <citation type="submission" date="2019-07" db="EMBL/GenBank/DDBJ databases">
        <authorList>
            <person name="Kim J."/>
        </authorList>
    </citation>
    <scope>NUCLEOTIDE SEQUENCE [LARGE SCALE GENOMIC DNA]</scope>
    <source>
        <strain evidence="1 2">N4</strain>
    </source>
</reference>
<gene>
    <name evidence="1" type="ORF">FPZ44_03820</name>
</gene>
<protein>
    <recommendedName>
        <fullName evidence="3">DUF1599 domain-containing protein</fullName>
    </recommendedName>
</protein>
<sequence length="160" mass="18585">MAWETFLAEATDVFVAKDTDYESRFMRALIHYNSKRGYEAARTIWAWEVEKKLDRCRTWVKRGDLQVKGEGVHDSVIDAFNYTVQWILYMNSSRRKENPIDQLNEANFYSLAAGYQVDDWVNFWANNGLLDLTDQVDKSVALLIANVMTIGSSETLQRRS</sequence>
<accession>A0A559IXA3</accession>
<evidence type="ECO:0000313" key="1">
    <source>
        <dbReference type="EMBL" id="TVX92265.1"/>
    </source>
</evidence>
<evidence type="ECO:0008006" key="3">
    <source>
        <dbReference type="Google" id="ProtNLM"/>
    </source>
</evidence>
<dbReference type="Proteomes" id="UP000318102">
    <property type="component" value="Unassembled WGS sequence"/>
</dbReference>
<evidence type="ECO:0000313" key="2">
    <source>
        <dbReference type="Proteomes" id="UP000318102"/>
    </source>
</evidence>
<comment type="caution">
    <text evidence="1">The sequence shown here is derived from an EMBL/GenBank/DDBJ whole genome shotgun (WGS) entry which is preliminary data.</text>
</comment>
<dbReference type="AlphaFoldDB" id="A0A559IXA3"/>
<dbReference type="RefSeq" id="WP_144987560.1">
    <property type="nucleotide sequence ID" value="NZ_VNJK01000001.1"/>
</dbReference>
<name>A0A559IXA3_9BACL</name>
<proteinExistence type="predicted"/>
<dbReference type="OrthoDB" id="2376767at2"/>
<keyword evidence="2" id="KW-1185">Reference proteome</keyword>
<dbReference type="EMBL" id="VNJK01000001">
    <property type="protein sequence ID" value="TVX92265.1"/>
    <property type="molecule type" value="Genomic_DNA"/>
</dbReference>
<organism evidence="1 2">
    <name type="scientific">Paenibacillus agilis</name>
    <dbReference type="NCBI Taxonomy" id="3020863"/>
    <lineage>
        <taxon>Bacteria</taxon>
        <taxon>Bacillati</taxon>
        <taxon>Bacillota</taxon>
        <taxon>Bacilli</taxon>
        <taxon>Bacillales</taxon>
        <taxon>Paenibacillaceae</taxon>
        <taxon>Paenibacillus</taxon>
    </lineage>
</organism>